<dbReference type="KEGG" id="pwn:QNH46_09370"/>
<sequence length="149" mass="15844">MSKGNKGWIWGAAIGTIVGSVTALLLAPKPGKELRKDIADGARQVGEKTGEIAGKVTEQSAHLAEIVKETAGNLIHDIQAWRESKGEEESPDEGKEVQISAFPGENETEEAEDFATAAIEAEASEAAEMIEATEQTAVVENEDKDKIQA</sequence>
<protein>
    <submittedName>
        <fullName evidence="3">YtxH domain-containing protein</fullName>
    </submittedName>
</protein>
<feature type="compositionally biased region" description="Basic and acidic residues" evidence="1">
    <location>
        <begin position="83"/>
        <end position="96"/>
    </location>
</feature>
<feature type="region of interest" description="Disordered" evidence="1">
    <location>
        <begin position="83"/>
        <end position="113"/>
    </location>
</feature>
<evidence type="ECO:0000256" key="2">
    <source>
        <dbReference type="SAM" id="Phobius"/>
    </source>
</evidence>
<gene>
    <name evidence="3" type="ORF">QNH46_09370</name>
</gene>
<feature type="transmembrane region" description="Helical" evidence="2">
    <location>
        <begin position="7"/>
        <end position="27"/>
    </location>
</feature>
<dbReference type="RefSeq" id="WP_283927858.1">
    <property type="nucleotide sequence ID" value="NZ_CP126084.1"/>
</dbReference>
<keyword evidence="2" id="KW-0812">Transmembrane</keyword>
<name>A0AA95IA38_9BACL</name>
<dbReference type="Pfam" id="PF12732">
    <property type="entry name" value="YtxH"/>
    <property type="match status" value="1"/>
</dbReference>
<dbReference type="PANTHER" id="PTHR35792">
    <property type="entry name" value="GENERAL STRESS PROTEIN"/>
    <property type="match status" value="1"/>
</dbReference>
<dbReference type="InterPro" id="IPR024623">
    <property type="entry name" value="YtxH"/>
</dbReference>
<reference evidence="3" key="1">
    <citation type="submission" date="2023-05" db="EMBL/GenBank/DDBJ databases">
        <title>Comparative genomics of Bacillaceae isolates and their secondary metabolite potential.</title>
        <authorList>
            <person name="Song L."/>
            <person name="Nielsen L.J."/>
            <person name="Mohite O."/>
            <person name="Xu X."/>
            <person name="Weber T."/>
            <person name="Kovacs A.T."/>
        </authorList>
    </citation>
    <scope>NUCLEOTIDE SEQUENCE</scope>
    <source>
        <strain evidence="3">B2_4</strain>
    </source>
</reference>
<evidence type="ECO:0000256" key="1">
    <source>
        <dbReference type="SAM" id="MobiDB-lite"/>
    </source>
</evidence>
<dbReference type="Proteomes" id="UP001177943">
    <property type="component" value="Chromosome"/>
</dbReference>
<organism evidence="3 4">
    <name type="scientific">Paenibacillus woosongensis</name>
    <dbReference type="NCBI Taxonomy" id="307580"/>
    <lineage>
        <taxon>Bacteria</taxon>
        <taxon>Bacillati</taxon>
        <taxon>Bacillota</taxon>
        <taxon>Bacilli</taxon>
        <taxon>Bacillales</taxon>
        <taxon>Paenibacillaceae</taxon>
        <taxon>Paenibacillus</taxon>
    </lineage>
</organism>
<dbReference type="PANTHER" id="PTHR35792:SF1">
    <property type="entry name" value="SLL0268 PROTEIN"/>
    <property type="match status" value="1"/>
</dbReference>
<keyword evidence="2" id="KW-0472">Membrane</keyword>
<proteinExistence type="predicted"/>
<dbReference type="InterPro" id="IPR052928">
    <property type="entry name" value="Desiccation-related_membrane"/>
</dbReference>
<keyword evidence="2" id="KW-1133">Transmembrane helix</keyword>
<dbReference type="AlphaFoldDB" id="A0AA95IA38"/>
<evidence type="ECO:0000313" key="4">
    <source>
        <dbReference type="Proteomes" id="UP001177943"/>
    </source>
</evidence>
<dbReference type="EMBL" id="CP126084">
    <property type="protein sequence ID" value="WHX50827.1"/>
    <property type="molecule type" value="Genomic_DNA"/>
</dbReference>
<evidence type="ECO:0000313" key="3">
    <source>
        <dbReference type="EMBL" id="WHX50827.1"/>
    </source>
</evidence>
<accession>A0AA95IA38</accession>